<dbReference type="GO" id="GO:0043709">
    <property type="term" value="P:cell adhesion involved in single-species biofilm formation"/>
    <property type="evidence" value="ECO:0007669"/>
    <property type="project" value="TreeGrafter"/>
</dbReference>
<sequence length="176" mass="18722">MNMLTKVALIITLLPYGSGALAIPNNLQIRGNLVEEPCTILPGDEKISLIFWDTPEKNFYANGHTASKDFVIKLSDCDTSIGKSVKVTFSGTPSPALPGFLALSNSSTASGFAIGIQNSDGSPLDIAQEGEKIALQNGATQLHFQAFLKGEPDAISNKTIKVGPYNATATFKLDYE</sequence>
<dbReference type="Proteomes" id="UP000078224">
    <property type="component" value="Unassembled WGS sequence"/>
</dbReference>
<dbReference type="InterPro" id="IPR036937">
    <property type="entry name" value="Adhesion_dom_fimbrial_sf"/>
</dbReference>
<dbReference type="RefSeq" id="WP_068440172.1">
    <property type="nucleotide sequence ID" value="NZ_LXEW01000024.1"/>
</dbReference>
<evidence type="ECO:0000259" key="1">
    <source>
        <dbReference type="Pfam" id="PF00419"/>
    </source>
</evidence>
<evidence type="ECO:0000313" key="2">
    <source>
        <dbReference type="EMBL" id="OAT52264.1"/>
    </source>
</evidence>
<name>A0A1B7JX21_9GAMM</name>
<dbReference type="EMBL" id="LXEW01000024">
    <property type="protein sequence ID" value="OAT52264.1"/>
    <property type="molecule type" value="Genomic_DNA"/>
</dbReference>
<dbReference type="InterPro" id="IPR050263">
    <property type="entry name" value="Bact_Fimbrial_Adh_Pro"/>
</dbReference>
<organism evidence="2 3">
    <name type="scientific">Providencia heimbachae ATCC 35613</name>
    <dbReference type="NCBI Taxonomy" id="1354272"/>
    <lineage>
        <taxon>Bacteria</taxon>
        <taxon>Pseudomonadati</taxon>
        <taxon>Pseudomonadota</taxon>
        <taxon>Gammaproteobacteria</taxon>
        <taxon>Enterobacterales</taxon>
        <taxon>Morganellaceae</taxon>
        <taxon>Providencia</taxon>
    </lineage>
</organism>
<protein>
    <submittedName>
        <fullName evidence="2">Minor fimbrial subunit</fullName>
    </submittedName>
</protein>
<dbReference type="SUPFAM" id="SSF49401">
    <property type="entry name" value="Bacterial adhesins"/>
    <property type="match status" value="1"/>
</dbReference>
<dbReference type="PANTHER" id="PTHR33420">
    <property type="entry name" value="FIMBRIAL SUBUNIT ELFA-RELATED"/>
    <property type="match status" value="1"/>
</dbReference>
<dbReference type="AlphaFoldDB" id="A0A1B7JX21"/>
<feature type="domain" description="Fimbrial-type adhesion" evidence="1">
    <location>
        <begin position="28"/>
        <end position="176"/>
    </location>
</feature>
<dbReference type="Pfam" id="PF00419">
    <property type="entry name" value="Fimbrial"/>
    <property type="match status" value="1"/>
</dbReference>
<gene>
    <name evidence="2" type="ORF">M998_1678</name>
</gene>
<dbReference type="PATRIC" id="fig|1354272.4.peg.1706"/>
<dbReference type="Gene3D" id="2.60.40.1090">
    <property type="entry name" value="Fimbrial-type adhesion domain"/>
    <property type="match status" value="1"/>
</dbReference>
<dbReference type="InterPro" id="IPR000259">
    <property type="entry name" value="Adhesion_dom_fimbrial"/>
</dbReference>
<proteinExistence type="predicted"/>
<dbReference type="GO" id="GO:0009289">
    <property type="term" value="C:pilus"/>
    <property type="evidence" value="ECO:0007669"/>
    <property type="project" value="InterPro"/>
</dbReference>
<reference evidence="2 3" key="1">
    <citation type="submission" date="2016-04" db="EMBL/GenBank/DDBJ databases">
        <title>ATOL: Assembling a taxonomically balanced genome-scale reconstruction of the evolutionary history of the Enterobacteriaceae.</title>
        <authorList>
            <person name="Plunkett G.III."/>
            <person name="Neeno-Eckwall E.C."/>
            <person name="Glasner J.D."/>
            <person name="Perna N.T."/>
        </authorList>
    </citation>
    <scope>NUCLEOTIDE SEQUENCE [LARGE SCALE GENOMIC DNA]</scope>
    <source>
        <strain evidence="2 3">ATCC 35613</strain>
    </source>
</reference>
<dbReference type="OrthoDB" id="6462343at2"/>
<comment type="caution">
    <text evidence="2">The sequence shown here is derived from an EMBL/GenBank/DDBJ whole genome shotgun (WGS) entry which is preliminary data.</text>
</comment>
<evidence type="ECO:0000313" key="3">
    <source>
        <dbReference type="Proteomes" id="UP000078224"/>
    </source>
</evidence>
<dbReference type="PANTHER" id="PTHR33420:SF9">
    <property type="entry name" value="MINOR FIMBRIAL SUBUNIT"/>
    <property type="match status" value="1"/>
</dbReference>
<accession>A0A1B7JX21</accession>
<dbReference type="InterPro" id="IPR008966">
    <property type="entry name" value="Adhesion_dom_sf"/>
</dbReference>
<keyword evidence="3" id="KW-1185">Reference proteome</keyword>